<dbReference type="Pfam" id="PF00535">
    <property type="entry name" value="Glycos_transf_2"/>
    <property type="match status" value="1"/>
</dbReference>
<organism evidence="2 3">
    <name type="scientific">Eubacterium callanderi</name>
    <dbReference type="NCBI Taxonomy" id="53442"/>
    <lineage>
        <taxon>Bacteria</taxon>
        <taxon>Bacillati</taxon>
        <taxon>Bacillota</taxon>
        <taxon>Clostridia</taxon>
        <taxon>Eubacteriales</taxon>
        <taxon>Eubacteriaceae</taxon>
        <taxon>Eubacterium</taxon>
    </lineage>
</organism>
<reference evidence="2 3" key="1">
    <citation type="submission" date="2020-07" db="EMBL/GenBank/DDBJ databases">
        <title>Organ Donor 1.</title>
        <authorList>
            <person name="Marsh A.J."/>
            <person name="Azcarate-Peril M.A."/>
        </authorList>
    </citation>
    <scope>NUCLEOTIDE SEQUENCE [LARGE SCALE GENOMIC DNA]</scope>
    <source>
        <strain evidence="2 3">AMC0717</strain>
    </source>
</reference>
<proteinExistence type="predicted"/>
<dbReference type="Proteomes" id="UP000586254">
    <property type="component" value="Unassembled WGS sequence"/>
</dbReference>
<comment type="caution">
    <text evidence="2">The sequence shown here is derived from an EMBL/GenBank/DDBJ whole genome shotgun (WGS) entry which is preliminary data.</text>
</comment>
<evidence type="ECO:0000313" key="2">
    <source>
        <dbReference type="EMBL" id="NZA40244.1"/>
    </source>
</evidence>
<dbReference type="InterPro" id="IPR029044">
    <property type="entry name" value="Nucleotide-diphossugar_trans"/>
</dbReference>
<dbReference type="CDD" id="cd06433">
    <property type="entry name" value="GT_2_WfgS_like"/>
    <property type="match status" value="1"/>
</dbReference>
<sequence>MKKISIILISYNRGYEIEKTIKSIVNQKYKNLELIIIDGGSSDNTQEIVGKYKDYITQFISEPDDGIYNALNKGLEKISGDIILFFTTGTLLLPNVLKMVDDCFDETYDVLYGNCVLNDCFFNKYFLSRPLPLSQLKSCGSVFNTESTFYSKRIVENGFLFDESYKIASDFDLNLRLYLSKYKFKYIDKEIAIFQLGGISSTEGPELFKEFYKILKKNNCETKHIKRVYLKAVIAKRLKRIKLFDLTIKLYLIIKPQKNEDNKVEYNISKLEKEWL</sequence>
<gene>
    <name evidence="2" type="ORF">H0N91_19440</name>
</gene>
<dbReference type="InterPro" id="IPR001173">
    <property type="entry name" value="Glyco_trans_2-like"/>
</dbReference>
<dbReference type="SUPFAM" id="SSF53448">
    <property type="entry name" value="Nucleotide-diphospho-sugar transferases"/>
    <property type="match status" value="1"/>
</dbReference>
<protein>
    <submittedName>
        <fullName evidence="2">Glycosyltransferase</fullName>
    </submittedName>
</protein>
<dbReference type="PANTHER" id="PTHR22916:SF67">
    <property type="entry name" value="COLANIC ACID BIOSYNTHESIS GLYCOSYL TRANSFERASE WCAE-RELATED"/>
    <property type="match status" value="1"/>
</dbReference>
<dbReference type="AlphaFoldDB" id="A0A853JUJ1"/>
<accession>A0A853JUJ1</accession>
<name>A0A853JUJ1_9FIRM</name>
<dbReference type="EMBL" id="JACCKS010000039">
    <property type="protein sequence ID" value="NZA40244.1"/>
    <property type="molecule type" value="Genomic_DNA"/>
</dbReference>
<dbReference type="Gene3D" id="3.90.550.10">
    <property type="entry name" value="Spore Coat Polysaccharide Biosynthesis Protein SpsA, Chain A"/>
    <property type="match status" value="1"/>
</dbReference>
<evidence type="ECO:0000313" key="3">
    <source>
        <dbReference type="Proteomes" id="UP000586254"/>
    </source>
</evidence>
<feature type="domain" description="Glycosyltransferase 2-like" evidence="1">
    <location>
        <begin position="5"/>
        <end position="130"/>
    </location>
</feature>
<dbReference type="RefSeq" id="WP_180494289.1">
    <property type="nucleotide sequence ID" value="NZ_JACCKS010000039.1"/>
</dbReference>
<dbReference type="PANTHER" id="PTHR22916">
    <property type="entry name" value="GLYCOSYLTRANSFERASE"/>
    <property type="match status" value="1"/>
</dbReference>
<evidence type="ECO:0000259" key="1">
    <source>
        <dbReference type="Pfam" id="PF00535"/>
    </source>
</evidence>
<keyword evidence="2" id="KW-0808">Transferase</keyword>
<dbReference type="GO" id="GO:0016740">
    <property type="term" value="F:transferase activity"/>
    <property type="evidence" value="ECO:0007669"/>
    <property type="project" value="UniProtKB-KW"/>
</dbReference>